<dbReference type="InterPro" id="IPR017972">
    <property type="entry name" value="Cyt_P450_CS"/>
</dbReference>
<evidence type="ECO:0008006" key="5">
    <source>
        <dbReference type="Google" id="ProtNLM"/>
    </source>
</evidence>
<dbReference type="PRINTS" id="PR00359">
    <property type="entry name" value="BP450"/>
</dbReference>
<protein>
    <recommendedName>
        <fullName evidence="5">Cytochrome P450</fullName>
    </recommendedName>
</protein>
<dbReference type="PANTHER" id="PTHR46696:SF1">
    <property type="entry name" value="CYTOCHROME P450 YJIB-RELATED"/>
    <property type="match status" value="1"/>
</dbReference>
<dbReference type="SUPFAM" id="SSF48264">
    <property type="entry name" value="Cytochrome P450"/>
    <property type="match status" value="1"/>
</dbReference>
<accession>A0A1I6T2V3</accession>
<dbReference type="InterPro" id="IPR036396">
    <property type="entry name" value="Cyt_P450_sf"/>
</dbReference>
<dbReference type="STRING" id="311180.SAMN04488050_105251"/>
<dbReference type="PROSITE" id="PS00086">
    <property type="entry name" value="CYTOCHROME_P450"/>
    <property type="match status" value="1"/>
</dbReference>
<dbReference type="Pfam" id="PF00067">
    <property type="entry name" value="p450"/>
    <property type="match status" value="1"/>
</dbReference>
<dbReference type="PANTHER" id="PTHR46696">
    <property type="entry name" value="P450, PUTATIVE (EUROFUNG)-RELATED"/>
    <property type="match status" value="1"/>
</dbReference>
<keyword evidence="2" id="KW-0503">Monooxygenase</keyword>
<dbReference type="InterPro" id="IPR002397">
    <property type="entry name" value="Cyt_P450_B"/>
</dbReference>
<evidence type="ECO:0000256" key="2">
    <source>
        <dbReference type="RuleBase" id="RU000461"/>
    </source>
</evidence>
<dbReference type="PRINTS" id="PR00385">
    <property type="entry name" value="P450"/>
</dbReference>
<keyword evidence="4" id="KW-1185">Reference proteome</keyword>
<sequence length="405" mass="44793">MIEDTTLYPTGCPVIDPRSLQRETHGKLAALRAVHPLVQIGEGQFLVLRADDVLPLLSDPRVRQVSGQEYIALNRVPEGMTARLQAEFFLFSSGQEHRRKRGLFARAFSLREIEARRPAVRTAARRILSELPRDESLDFTTAMASRVPAEAIAAILGLPESDAPHLGALVSEVARAISPLYPRERHKQIEEATEALYFYVERQLQARLIQPEDDVLSLLVNAWRAEPDISAASLIFQIIGVLIAGIDTTRTALARGTAILLERPKDWADLRADPALIPGAVAETLRFDPPAGSVTRIVAEPFEIGGHLVPEGSALRLSLLSALRDPALHHAPDVFDMRRRDNPRLHPVFGHGPHHCLGERLARIELEESLAALLEEAPFAELLLSPRLEGFGGLRRATPMRVRLS</sequence>
<keyword evidence="2" id="KW-0560">Oxidoreductase</keyword>
<keyword evidence="2" id="KW-0408">Iron</keyword>
<evidence type="ECO:0000313" key="4">
    <source>
        <dbReference type="Proteomes" id="UP000199392"/>
    </source>
</evidence>
<gene>
    <name evidence="3" type="ORF">SAMN04488050_105251</name>
</gene>
<reference evidence="4" key="1">
    <citation type="submission" date="2016-10" db="EMBL/GenBank/DDBJ databases">
        <authorList>
            <person name="Varghese N."/>
            <person name="Submissions S."/>
        </authorList>
    </citation>
    <scope>NUCLEOTIDE SEQUENCE [LARGE SCALE GENOMIC DNA]</scope>
    <source>
        <strain evidence="4">DSM 26894</strain>
    </source>
</reference>
<dbReference type="InterPro" id="IPR001128">
    <property type="entry name" value="Cyt_P450"/>
</dbReference>
<keyword evidence="2" id="KW-0349">Heme</keyword>
<organism evidence="3 4">
    <name type="scientific">Alloyangia pacifica</name>
    <dbReference type="NCBI Taxonomy" id="311180"/>
    <lineage>
        <taxon>Bacteria</taxon>
        <taxon>Pseudomonadati</taxon>
        <taxon>Pseudomonadota</taxon>
        <taxon>Alphaproteobacteria</taxon>
        <taxon>Rhodobacterales</taxon>
        <taxon>Roseobacteraceae</taxon>
        <taxon>Alloyangia</taxon>
    </lineage>
</organism>
<dbReference type="EMBL" id="FOZW01000005">
    <property type="protein sequence ID" value="SFS83575.1"/>
    <property type="molecule type" value="Genomic_DNA"/>
</dbReference>
<dbReference type="RefSeq" id="WP_176806632.1">
    <property type="nucleotide sequence ID" value="NZ_FNCL01000005.1"/>
</dbReference>
<evidence type="ECO:0000256" key="1">
    <source>
        <dbReference type="ARBA" id="ARBA00010617"/>
    </source>
</evidence>
<keyword evidence="2" id="KW-0479">Metal-binding</keyword>
<dbReference type="Proteomes" id="UP000199392">
    <property type="component" value="Unassembled WGS sequence"/>
</dbReference>
<proteinExistence type="inferred from homology"/>
<name>A0A1I6T2V3_9RHOB</name>
<dbReference type="GO" id="GO:0005506">
    <property type="term" value="F:iron ion binding"/>
    <property type="evidence" value="ECO:0007669"/>
    <property type="project" value="InterPro"/>
</dbReference>
<comment type="similarity">
    <text evidence="1 2">Belongs to the cytochrome P450 family.</text>
</comment>
<dbReference type="AlphaFoldDB" id="A0A1I6T2V3"/>
<dbReference type="GO" id="GO:0016705">
    <property type="term" value="F:oxidoreductase activity, acting on paired donors, with incorporation or reduction of molecular oxygen"/>
    <property type="evidence" value="ECO:0007669"/>
    <property type="project" value="InterPro"/>
</dbReference>
<dbReference type="GO" id="GO:0020037">
    <property type="term" value="F:heme binding"/>
    <property type="evidence" value="ECO:0007669"/>
    <property type="project" value="InterPro"/>
</dbReference>
<dbReference type="Gene3D" id="1.10.630.10">
    <property type="entry name" value="Cytochrome P450"/>
    <property type="match status" value="1"/>
</dbReference>
<dbReference type="GO" id="GO:0004497">
    <property type="term" value="F:monooxygenase activity"/>
    <property type="evidence" value="ECO:0007669"/>
    <property type="project" value="UniProtKB-KW"/>
</dbReference>
<evidence type="ECO:0000313" key="3">
    <source>
        <dbReference type="EMBL" id="SFS83575.1"/>
    </source>
</evidence>